<comment type="similarity">
    <text evidence="4">Belongs to the trans-sulfuration enzymes family.</text>
</comment>
<dbReference type="STRING" id="871741.SAMN05192570_0206"/>
<evidence type="ECO:0000256" key="4">
    <source>
        <dbReference type="RuleBase" id="RU362118"/>
    </source>
</evidence>
<dbReference type="FunFam" id="3.40.640.10:FF:000046">
    <property type="entry name" value="Cystathionine gamma-lyase"/>
    <property type="match status" value="1"/>
</dbReference>
<dbReference type="EMBL" id="FOZV01000013">
    <property type="protein sequence ID" value="SFS90785.1"/>
    <property type="molecule type" value="Genomic_DNA"/>
</dbReference>
<keyword evidence="5" id="KW-0456">Lyase</keyword>
<evidence type="ECO:0000313" key="6">
    <source>
        <dbReference type="Proteomes" id="UP000198788"/>
    </source>
</evidence>
<keyword evidence="6" id="KW-1185">Reference proteome</keyword>
<reference evidence="6" key="1">
    <citation type="submission" date="2016-10" db="EMBL/GenBank/DDBJ databases">
        <authorList>
            <person name="Varghese N."/>
            <person name="Submissions S."/>
        </authorList>
    </citation>
    <scope>NUCLEOTIDE SEQUENCE [LARGE SCALE GENOMIC DNA]</scope>
    <source>
        <strain evidence="6">CGMCC 1.10683</strain>
    </source>
</reference>
<dbReference type="PANTHER" id="PTHR11808:SF86">
    <property type="entry name" value="METHIONINE GAMMA-LYASE"/>
    <property type="match status" value="1"/>
</dbReference>
<dbReference type="AlphaFoldDB" id="A0A1I6TNN8"/>
<evidence type="ECO:0000256" key="2">
    <source>
        <dbReference type="ARBA" id="ARBA00022898"/>
    </source>
</evidence>
<dbReference type="Pfam" id="PF01053">
    <property type="entry name" value="Cys_Met_Meta_PP"/>
    <property type="match status" value="1"/>
</dbReference>
<dbReference type="InterPro" id="IPR015421">
    <property type="entry name" value="PyrdxlP-dep_Trfase_major"/>
</dbReference>
<keyword evidence="2 3" id="KW-0663">Pyridoxal phosphate</keyword>
<organism evidence="5 6">
    <name type="scientific">Brevundimonas viscosa</name>
    <dbReference type="NCBI Taxonomy" id="871741"/>
    <lineage>
        <taxon>Bacteria</taxon>
        <taxon>Pseudomonadati</taxon>
        <taxon>Pseudomonadota</taxon>
        <taxon>Alphaproteobacteria</taxon>
        <taxon>Caulobacterales</taxon>
        <taxon>Caulobacteraceae</taxon>
        <taxon>Brevundimonas</taxon>
    </lineage>
</organism>
<name>A0A1I6TNN8_9CAUL</name>
<dbReference type="OrthoDB" id="9805807at2"/>
<dbReference type="GO" id="GO:0030170">
    <property type="term" value="F:pyridoxal phosphate binding"/>
    <property type="evidence" value="ECO:0007669"/>
    <property type="project" value="InterPro"/>
</dbReference>
<dbReference type="InterPro" id="IPR054542">
    <property type="entry name" value="Cys_met_metab_PP"/>
</dbReference>
<dbReference type="GO" id="GO:0005737">
    <property type="term" value="C:cytoplasm"/>
    <property type="evidence" value="ECO:0007669"/>
    <property type="project" value="TreeGrafter"/>
</dbReference>
<evidence type="ECO:0000256" key="3">
    <source>
        <dbReference type="PIRSR" id="PIRSR001434-2"/>
    </source>
</evidence>
<comment type="cofactor">
    <cofactor evidence="1 4">
        <name>pyridoxal 5'-phosphate</name>
        <dbReference type="ChEBI" id="CHEBI:597326"/>
    </cofactor>
</comment>
<dbReference type="Gene3D" id="3.90.1150.10">
    <property type="entry name" value="Aspartate Aminotransferase, domain 1"/>
    <property type="match status" value="1"/>
</dbReference>
<dbReference type="Gene3D" id="3.40.640.10">
    <property type="entry name" value="Type I PLP-dependent aspartate aminotransferase-like (Major domain)"/>
    <property type="match status" value="1"/>
</dbReference>
<dbReference type="GO" id="GO:0016846">
    <property type="term" value="F:carbon-sulfur lyase activity"/>
    <property type="evidence" value="ECO:0007669"/>
    <property type="project" value="TreeGrafter"/>
</dbReference>
<evidence type="ECO:0000256" key="1">
    <source>
        <dbReference type="ARBA" id="ARBA00001933"/>
    </source>
</evidence>
<accession>A0A1I6TNN8</accession>
<dbReference type="NCBIfam" id="NF005455">
    <property type="entry name" value="PRK07049.1"/>
    <property type="match status" value="1"/>
</dbReference>
<dbReference type="Proteomes" id="UP000198788">
    <property type="component" value="Unassembled WGS sequence"/>
</dbReference>
<dbReference type="InterPro" id="IPR000277">
    <property type="entry name" value="Cys/Met-Metab_PyrdxlP-dep_enz"/>
</dbReference>
<dbReference type="InterPro" id="IPR015424">
    <property type="entry name" value="PyrdxlP-dep_Trfase"/>
</dbReference>
<feature type="modified residue" description="N6-(pyridoxal phosphate)lysine" evidence="3">
    <location>
        <position position="243"/>
    </location>
</feature>
<dbReference type="InterPro" id="IPR015422">
    <property type="entry name" value="PyrdxlP-dep_Trfase_small"/>
</dbReference>
<gene>
    <name evidence="5" type="ORF">SAMN05192570_0206</name>
</gene>
<proteinExistence type="inferred from homology"/>
<dbReference type="PROSITE" id="PS00868">
    <property type="entry name" value="CYS_MET_METAB_PP"/>
    <property type="match status" value="1"/>
</dbReference>
<evidence type="ECO:0000313" key="5">
    <source>
        <dbReference type="EMBL" id="SFS90785.1"/>
    </source>
</evidence>
<sequence length="429" mass="46106">MTDRHHARRLGDRPLAPETLMMGFGYNPALSEGSIKPPIFQTSTFVFRSAEDGKRFFEVAYGLREKDPDEALGLIYSRINNPNLEILEDRLAVWDGADKALVFSSGMAAISTTILALSRPNDVVVYTAPAYGGTEYLFDRILPRMGVETVSVADCDGGAALATAVRDAAARGAARGGRLAAVYVETPANPTNQLIDLRAAADAIRDLGQAEAPPLVVDNTFLGPLWQKPLEHGADLVLYSLTKYVGGHSDLISGACMGRAGLMGRVAEMRTICGTVTDPHTAWLLTRSLETLHVRMERSQQNAMELVRRLRGHPKLEAVLDAGGAESSADQQAIFARQCAGPGSTFSIRLKGGEAEAFRMLNALRLFKLAVSLGGTESLVSHPSSTTHSDYTPEAKARCGIGDNLVRLSVGIENVEDLFADLVQALQAI</sequence>
<dbReference type="GO" id="GO:0019346">
    <property type="term" value="P:transsulfuration"/>
    <property type="evidence" value="ECO:0007669"/>
    <property type="project" value="InterPro"/>
</dbReference>
<dbReference type="RefSeq" id="WP_092313685.1">
    <property type="nucleotide sequence ID" value="NZ_FOZV01000013.1"/>
</dbReference>
<protein>
    <submittedName>
        <fullName evidence="5">Methionine-gamma-lyase</fullName>
    </submittedName>
</protein>
<dbReference type="PIRSF" id="PIRSF001434">
    <property type="entry name" value="CGS"/>
    <property type="match status" value="1"/>
</dbReference>
<dbReference type="SUPFAM" id="SSF53383">
    <property type="entry name" value="PLP-dependent transferases"/>
    <property type="match status" value="1"/>
</dbReference>
<dbReference type="PANTHER" id="PTHR11808">
    <property type="entry name" value="TRANS-SULFURATION ENZYME FAMILY MEMBER"/>
    <property type="match status" value="1"/>
</dbReference>
<dbReference type="CDD" id="cd00614">
    <property type="entry name" value="CGS_like"/>
    <property type="match status" value="1"/>
</dbReference>